<protein>
    <submittedName>
        <fullName evidence="2">17406_t:CDS:1</fullName>
    </submittedName>
</protein>
<dbReference type="Proteomes" id="UP001153678">
    <property type="component" value="Unassembled WGS sequence"/>
</dbReference>
<sequence length="78" mass="8720">MVKLNNLNPGSQTFQTETQNQSQNQFQQAQVPPNNQPVQKEMLTGQKIPPTGALADILSGIQQMQFSLNQVLNQQQQI</sequence>
<feature type="compositionally biased region" description="Low complexity" evidence="1">
    <location>
        <begin position="11"/>
        <end position="39"/>
    </location>
</feature>
<evidence type="ECO:0000313" key="2">
    <source>
        <dbReference type="EMBL" id="CAI2192903.1"/>
    </source>
</evidence>
<organism evidence="2 3">
    <name type="scientific">Funneliformis geosporum</name>
    <dbReference type="NCBI Taxonomy" id="1117311"/>
    <lineage>
        <taxon>Eukaryota</taxon>
        <taxon>Fungi</taxon>
        <taxon>Fungi incertae sedis</taxon>
        <taxon>Mucoromycota</taxon>
        <taxon>Glomeromycotina</taxon>
        <taxon>Glomeromycetes</taxon>
        <taxon>Glomerales</taxon>
        <taxon>Glomeraceae</taxon>
        <taxon>Funneliformis</taxon>
    </lineage>
</organism>
<accession>A0A9W4T4R9</accession>
<keyword evidence="3" id="KW-1185">Reference proteome</keyword>
<reference evidence="2" key="1">
    <citation type="submission" date="2022-08" db="EMBL/GenBank/DDBJ databases">
        <authorList>
            <person name="Kallberg Y."/>
            <person name="Tangrot J."/>
            <person name="Rosling A."/>
        </authorList>
    </citation>
    <scope>NUCLEOTIDE SEQUENCE</scope>
    <source>
        <strain evidence="2">Wild A</strain>
    </source>
</reference>
<gene>
    <name evidence="2" type="ORF">FWILDA_LOCUS15810</name>
</gene>
<feature type="region of interest" description="Disordered" evidence="1">
    <location>
        <begin position="1"/>
        <end position="47"/>
    </location>
</feature>
<dbReference type="OrthoDB" id="2490678at2759"/>
<name>A0A9W4T4R9_9GLOM</name>
<comment type="caution">
    <text evidence="2">The sequence shown here is derived from an EMBL/GenBank/DDBJ whole genome shotgun (WGS) entry which is preliminary data.</text>
</comment>
<dbReference type="EMBL" id="CAMKVN010008865">
    <property type="protein sequence ID" value="CAI2192903.1"/>
    <property type="molecule type" value="Genomic_DNA"/>
</dbReference>
<proteinExistence type="predicted"/>
<feature type="compositionally biased region" description="Polar residues" evidence="1">
    <location>
        <begin position="1"/>
        <end position="10"/>
    </location>
</feature>
<evidence type="ECO:0000313" key="3">
    <source>
        <dbReference type="Proteomes" id="UP001153678"/>
    </source>
</evidence>
<evidence type="ECO:0000256" key="1">
    <source>
        <dbReference type="SAM" id="MobiDB-lite"/>
    </source>
</evidence>
<dbReference type="AlphaFoldDB" id="A0A9W4T4R9"/>